<dbReference type="Proteomes" id="UP001597419">
    <property type="component" value="Unassembled WGS sequence"/>
</dbReference>
<protein>
    <submittedName>
        <fullName evidence="5">ESX secretion-associated protein EspG</fullName>
    </submittedName>
</protein>
<keyword evidence="4" id="KW-0143">Chaperone</keyword>
<evidence type="ECO:0000256" key="1">
    <source>
        <dbReference type="ARBA" id="ARBA00004496"/>
    </source>
</evidence>
<name>A0ABW5GIY2_9PSEU</name>
<evidence type="ECO:0000256" key="4">
    <source>
        <dbReference type="ARBA" id="ARBA00023186"/>
    </source>
</evidence>
<dbReference type="EMBL" id="JBHUKU010000009">
    <property type="protein sequence ID" value="MFD2460826.1"/>
    <property type="molecule type" value="Genomic_DNA"/>
</dbReference>
<organism evidence="5 6">
    <name type="scientific">Amycolatopsis samaneae</name>
    <dbReference type="NCBI Taxonomy" id="664691"/>
    <lineage>
        <taxon>Bacteria</taxon>
        <taxon>Bacillati</taxon>
        <taxon>Actinomycetota</taxon>
        <taxon>Actinomycetes</taxon>
        <taxon>Pseudonocardiales</taxon>
        <taxon>Pseudonocardiaceae</taxon>
        <taxon>Amycolatopsis</taxon>
    </lineage>
</organism>
<comment type="caution">
    <text evidence="5">The sequence shown here is derived from an EMBL/GenBank/DDBJ whole genome shotgun (WGS) entry which is preliminary data.</text>
</comment>
<accession>A0ABW5GIY2</accession>
<evidence type="ECO:0000313" key="5">
    <source>
        <dbReference type="EMBL" id="MFD2460826.1"/>
    </source>
</evidence>
<comment type="subcellular location">
    <subcellularLocation>
        <location evidence="1">Cytoplasm</location>
    </subcellularLocation>
</comment>
<dbReference type="InterPro" id="IPR025734">
    <property type="entry name" value="EspG"/>
</dbReference>
<reference evidence="6" key="1">
    <citation type="journal article" date="2019" name="Int. J. Syst. Evol. Microbiol.">
        <title>The Global Catalogue of Microorganisms (GCM) 10K type strain sequencing project: providing services to taxonomists for standard genome sequencing and annotation.</title>
        <authorList>
            <consortium name="The Broad Institute Genomics Platform"/>
            <consortium name="The Broad Institute Genome Sequencing Center for Infectious Disease"/>
            <person name="Wu L."/>
            <person name="Ma J."/>
        </authorList>
    </citation>
    <scope>NUCLEOTIDE SEQUENCE [LARGE SCALE GENOMIC DNA]</scope>
    <source>
        <strain evidence="6">CGMCC 4.7643</strain>
    </source>
</reference>
<keyword evidence="6" id="KW-1185">Reference proteome</keyword>
<sequence>MVWFAAPERFAADQLAAMVTEATGGELHPVLAPQPVWLDDNERAGANRLLADVAAQYSGEPSDGNEPSFPDVAELLSRPKEARFGWFSDLVGDTRLRVLVAGSPWFSLVAVRDGDEIFVRTLDAERLAVVLASILPADVGRVAGTPISVLASEYRRADHNTASRAEVRRAQRFASLEPSLIAELYVETRGPAGRHAISAPLRVYDTEQGRWLLTTSPEHDDERMTLTPATSEDVAAALDALRGGLD</sequence>
<evidence type="ECO:0000256" key="3">
    <source>
        <dbReference type="ARBA" id="ARBA00022490"/>
    </source>
</evidence>
<evidence type="ECO:0000256" key="2">
    <source>
        <dbReference type="ARBA" id="ARBA00006411"/>
    </source>
</evidence>
<dbReference type="RefSeq" id="WP_345394446.1">
    <property type="nucleotide sequence ID" value="NZ_BAABHG010000006.1"/>
</dbReference>
<dbReference type="Pfam" id="PF14011">
    <property type="entry name" value="ESX-1_EspG"/>
    <property type="match status" value="1"/>
</dbReference>
<comment type="similarity">
    <text evidence="2">Belongs to the EspG family.</text>
</comment>
<proteinExistence type="inferred from homology"/>
<evidence type="ECO:0000313" key="6">
    <source>
        <dbReference type="Proteomes" id="UP001597419"/>
    </source>
</evidence>
<keyword evidence="3" id="KW-0963">Cytoplasm</keyword>
<gene>
    <name evidence="5" type="ORF">ACFSYJ_19625</name>
</gene>